<keyword evidence="4 6" id="KW-1133">Transmembrane helix</keyword>
<accession>A0A023X2A1</accession>
<feature type="transmembrane region" description="Helical" evidence="6">
    <location>
        <begin position="21"/>
        <end position="45"/>
    </location>
</feature>
<evidence type="ECO:0000256" key="5">
    <source>
        <dbReference type="ARBA" id="ARBA00023136"/>
    </source>
</evidence>
<evidence type="ECO:0000256" key="6">
    <source>
        <dbReference type="SAM" id="Phobius"/>
    </source>
</evidence>
<dbReference type="AlphaFoldDB" id="A0A023X2A1"/>
<proteinExistence type="inferred from homology"/>
<dbReference type="Pfam" id="PF04138">
    <property type="entry name" value="GtrA_DPMS_TM"/>
    <property type="match status" value="1"/>
</dbReference>
<dbReference type="PANTHER" id="PTHR38459:SF1">
    <property type="entry name" value="PROPHAGE BACTOPRENOL-LINKED GLUCOSE TRANSLOCASE HOMOLOG"/>
    <property type="match status" value="1"/>
</dbReference>
<comment type="subcellular location">
    <subcellularLocation>
        <location evidence="1">Membrane</location>
        <topology evidence="1">Multi-pass membrane protein</topology>
    </subcellularLocation>
</comment>
<comment type="similarity">
    <text evidence="2">Belongs to the GtrA family.</text>
</comment>
<evidence type="ECO:0000256" key="3">
    <source>
        <dbReference type="ARBA" id="ARBA00022692"/>
    </source>
</evidence>
<feature type="domain" description="GtrA/DPMS transmembrane" evidence="7">
    <location>
        <begin position="25"/>
        <end position="152"/>
    </location>
</feature>
<dbReference type="GO" id="GO:0005886">
    <property type="term" value="C:plasma membrane"/>
    <property type="evidence" value="ECO:0007669"/>
    <property type="project" value="TreeGrafter"/>
</dbReference>
<dbReference type="PANTHER" id="PTHR38459">
    <property type="entry name" value="PROPHAGE BACTOPRENOL-LINKED GLUCOSE TRANSLOCASE HOMOLOG"/>
    <property type="match status" value="1"/>
</dbReference>
<dbReference type="Proteomes" id="UP000025229">
    <property type="component" value="Chromosome"/>
</dbReference>
<keyword evidence="9" id="KW-1185">Reference proteome</keyword>
<dbReference type="eggNOG" id="COG2246">
    <property type="taxonomic scope" value="Bacteria"/>
</dbReference>
<evidence type="ECO:0000256" key="1">
    <source>
        <dbReference type="ARBA" id="ARBA00004141"/>
    </source>
</evidence>
<evidence type="ECO:0000259" key="7">
    <source>
        <dbReference type="Pfam" id="PF04138"/>
    </source>
</evidence>
<dbReference type="STRING" id="42256.RradSPS_1274"/>
<feature type="transmembrane region" description="Helical" evidence="6">
    <location>
        <begin position="57"/>
        <end position="80"/>
    </location>
</feature>
<evidence type="ECO:0000256" key="4">
    <source>
        <dbReference type="ARBA" id="ARBA00022989"/>
    </source>
</evidence>
<dbReference type="EMBL" id="CP007514">
    <property type="protein sequence ID" value="AHY46557.1"/>
    <property type="molecule type" value="Genomic_DNA"/>
</dbReference>
<dbReference type="KEGG" id="rrd:RradSPS_1274"/>
<evidence type="ECO:0000313" key="8">
    <source>
        <dbReference type="EMBL" id="AHY46557.1"/>
    </source>
</evidence>
<sequence length="188" mass="21123">MSDGGVKSKQKRKEKLKAGSVRFSKFTLVGGLNAAVDIGVLNALIWLEPTRDPSVLALYNVVALVLANLNSYVFNSLWTFRGRSTPGLYQTITFAGQALVNIGVSSLLFYLLVRPIVVYTEMPAYLATNASKVISIAVASTLSYFLMRYLVFSTKQPLKKPVRRLRKSRRLRRYRRRKTSVEDVLEDA</sequence>
<reference evidence="8 9" key="1">
    <citation type="submission" date="2014-03" db="EMBL/GenBank/DDBJ databases">
        <title>Complete genome sequence of the Radio-Resistant Rubrobacter radiotolerans RSPS-4.</title>
        <authorList>
            <person name="Egas C.C."/>
            <person name="Barroso C.C."/>
            <person name="Froufe H.J.C."/>
            <person name="Pacheco J.J."/>
            <person name="Albuquerque L.L."/>
            <person name="da Costa M.M.S."/>
        </authorList>
    </citation>
    <scope>NUCLEOTIDE SEQUENCE [LARGE SCALE GENOMIC DNA]</scope>
    <source>
        <strain evidence="8 9">RSPS-4</strain>
    </source>
</reference>
<evidence type="ECO:0000313" key="9">
    <source>
        <dbReference type="Proteomes" id="UP000025229"/>
    </source>
</evidence>
<protein>
    <submittedName>
        <fullName evidence="8">Putative membrane protein</fullName>
    </submittedName>
</protein>
<name>A0A023X2A1_RUBRA</name>
<gene>
    <name evidence="8" type="ORF">RradSPS_1274</name>
</gene>
<organism evidence="8 9">
    <name type="scientific">Rubrobacter radiotolerans</name>
    <name type="common">Arthrobacter radiotolerans</name>
    <dbReference type="NCBI Taxonomy" id="42256"/>
    <lineage>
        <taxon>Bacteria</taxon>
        <taxon>Bacillati</taxon>
        <taxon>Actinomycetota</taxon>
        <taxon>Rubrobacteria</taxon>
        <taxon>Rubrobacterales</taxon>
        <taxon>Rubrobacteraceae</taxon>
        <taxon>Rubrobacter</taxon>
    </lineage>
</organism>
<dbReference type="InterPro" id="IPR051401">
    <property type="entry name" value="GtrA_CellWall_Glycosyl"/>
</dbReference>
<keyword evidence="5 6" id="KW-0472">Membrane</keyword>
<dbReference type="InterPro" id="IPR007267">
    <property type="entry name" value="GtrA_DPMS_TM"/>
</dbReference>
<dbReference type="GO" id="GO:0000271">
    <property type="term" value="P:polysaccharide biosynthetic process"/>
    <property type="evidence" value="ECO:0007669"/>
    <property type="project" value="InterPro"/>
</dbReference>
<feature type="transmembrane region" description="Helical" evidence="6">
    <location>
        <begin position="92"/>
        <end position="113"/>
    </location>
</feature>
<evidence type="ECO:0000256" key="2">
    <source>
        <dbReference type="ARBA" id="ARBA00009399"/>
    </source>
</evidence>
<keyword evidence="3 6" id="KW-0812">Transmembrane</keyword>
<dbReference type="HOGENOM" id="CLU_083873_4_2_11"/>
<feature type="transmembrane region" description="Helical" evidence="6">
    <location>
        <begin position="133"/>
        <end position="151"/>
    </location>
</feature>